<accession>A0A0U4VNG1</accession>
<dbReference type="UniPathway" id="UPA00139">
    <property type="reaction ID" value="UER00341"/>
</dbReference>
<keyword evidence="10" id="KW-0828">Tyrosine catabolism</keyword>
<feature type="domain" description="Fumarylacetoacetase-like C-terminal" evidence="15">
    <location>
        <begin position="158"/>
        <end position="428"/>
    </location>
</feature>
<evidence type="ECO:0000256" key="5">
    <source>
        <dbReference type="ARBA" id="ARBA00012094"/>
    </source>
</evidence>
<name>A0A0U4VNG1_9PSED</name>
<evidence type="ECO:0000256" key="10">
    <source>
        <dbReference type="ARBA" id="ARBA00022878"/>
    </source>
</evidence>
<evidence type="ECO:0000259" key="16">
    <source>
        <dbReference type="Pfam" id="PF09298"/>
    </source>
</evidence>
<feature type="binding site" evidence="14">
    <location>
        <position position="262"/>
    </location>
    <ligand>
        <name>Mg(2+)</name>
        <dbReference type="ChEBI" id="CHEBI:18420"/>
    </ligand>
</feature>
<evidence type="ECO:0000256" key="4">
    <source>
        <dbReference type="ARBA" id="ARBA00010715"/>
    </source>
</evidence>
<dbReference type="InterPro" id="IPR011234">
    <property type="entry name" value="Fumarylacetoacetase-like_C"/>
</dbReference>
<evidence type="ECO:0000256" key="11">
    <source>
        <dbReference type="ARBA" id="ARBA00023232"/>
    </source>
</evidence>
<proteinExistence type="inferred from homology"/>
<dbReference type="RefSeq" id="WP_059314790.1">
    <property type="nucleotide sequence ID" value="NZ_CP013987.1"/>
</dbReference>
<evidence type="ECO:0000259" key="15">
    <source>
        <dbReference type="Pfam" id="PF01557"/>
    </source>
</evidence>
<evidence type="ECO:0000256" key="8">
    <source>
        <dbReference type="ARBA" id="ARBA00022837"/>
    </source>
</evidence>
<comment type="similarity">
    <text evidence="4">Belongs to the hydratase/decarboxylase family.</text>
</comment>
<dbReference type="EMBL" id="CP013987">
    <property type="protein sequence ID" value="ALZ84599.1"/>
    <property type="molecule type" value="Genomic_DNA"/>
</dbReference>
<evidence type="ECO:0000256" key="3">
    <source>
        <dbReference type="ARBA" id="ARBA00004782"/>
    </source>
</evidence>
<dbReference type="PANTHER" id="PTHR43069">
    <property type="entry name" value="FUMARYLACETOACETASE"/>
    <property type="match status" value="1"/>
</dbReference>
<dbReference type="PANTHER" id="PTHR43069:SF2">
    <property type="entry name" value="FUMARYLACETOACETASE"/>
    <property type="match status" value="1"/>
</dbReference>
<feature type="binding site" evidence="14">
    <location>
        <position position="238"/>
    </location>
    <ligand>
        <name>Mg(2+)</name>
        <dbReference type="ChEBI" id="CHEBI:18420"/>
    </ligand>
</feature>
<dbReference type="Gene3D" id="2.30.30.230">
    <property type="entry name" value="Fumarylacetoacetase, N-terminal domain"/>
    <property type="match status" value="1"/>
</dbReference>
<dbReference type="KEGG" id="por:APT59_10485"/>
<dbReference type="SUPFAM" id="SSF63433">
    <property type="entry name" value="Fumarylacetoacetate hydrolase, FAH, N-terminal domain"/>
    <property type="match status" value="1"/>
</dbReference>
<feature type="binding site" evidence="13">
    <location>
        <position position="134"/>
    </location>
    <ligand>
        <name>substrate</name>
    </ligand>
</feature>
<keyword evidence="9 14" id="KW-0460">Magnesium</keyword>
<evidence type="ECO:0000256" key="14">
    <source>
        <dbReference type="PIRSR" id="PIRSR605959-3"/>
    </source>
</evidence>
<evidence type="ECO:0000313" key="17">
    <source>
        <dbReference type="EMBL" id="ALZ84599.1"/>
    </source>
</evidence>
<gene>
    <name evidence="17" type="ORF">APT59_10485</name>
</gene>
<dbReference type="InterPro" id="IPR036663">
    <property type="entry name" value="Fumarylacetoacetase_C_sf"/>
</dbReference>
<dbReference type="Pfam" id="PF01557">
    <property type="entry name" value="FAA_hydrolase"/>
    <property type="match status" value="1"/>
</dbReference>
<protein>
    <recommendedName>
        <fullName evidence="5">fumarylacetoacetase</fullName>
        <ecNumber evidence="5">3.7.1.2</ecNumber>
    </recommendedName>
</protein>
<feature type="binding site" evidence="14">
    <location>
        <position position="204"/>
    </location>
    <ligand>
        <name>Ca(2+)</name>
        <dbReference type="ChEBI" id="CHEBI:29108"/>
    </ligand>
</feature>
<feature type="binding site" evidence="14">
    <location>
        <position position="132"/>
    </location>
    <ligand>
        <name>Ca(2+)</name>
        <dbReference type="ChEBI" id="CHEBI:29108"/>
    </ligand>
</feature>
<feature type="binding site" evidence="13">
    <location>
        <position position="365"/>
    </location>
    <ligand>
        <name>substrate</name>
    </ligand>
</feature>
<feature type="binding site" evidence="14">
    <location>
        <position position="206"/>
    </location>
    <ligand>
        <name>Ca(2+)</name>
        <dbReference type="ChEBI" id="CHEBI:29108"/>
    </ligand>
</feature>
<comment type="cofactor">
    <cofactor evidence="2 14">
        <name>Mg(2+)</name>
        <dbReference type="ChEBI" id="CHEBI:18420"/>
    </cofactor>
</comment>
<evidence type="ECO:0000256" key="7">
    <source>
        <dbReference type="ARBA" id="ARBA00022801"/>
    </source>
</evidence>
<feature type="active site" description="Proton acceptor" evidence="12">
    <location>
        <position position="139"/>
    </location>
</feature>
<reference evidence="17 18" key="1">
    <citation type="submission" date="2016-01" db="EMBL/GenBank/DDBJ databases">
        <title>Annotation of Pseudomonas oryzihabitans USDA-ARS-USMARC-56511.</title>
        <authorList>
            <person name="Harhay G.P."/>
            <person name="Harhay D.M."/>
            <person name="Smith T.P.L."/>
            <person name="Bono J.L."/>
            <person name="Heaton M.P."/>
            <person name="Clawson M.L."/>
            <person name="Chitko-Mckown C.G."/>
            <person name="Capik S.F."/>
            <person name="DeDonder K.D."/>
            <person name="Apley M.D."/>
            <person name="Lubbers B.V."/>
            <person name="White B.J."/>
            <person name="Larson R.L."/>
        </authorList>
    </citation>
    <scope>NUCLEOTIDE SEQUENCE [LARGE SCALE GENOMIC DNA]</scope>
    <source>
        <strain evidence="17 18">USDA-ARS-USMARC-56511</strain>
    </source>
</reference>
<feature type="binding site" evidence="13">
    <location>
        <position position="148"/>
    </location>
    <ligand>
        <name>substrate</name>
    </ligand>
</feature>
<keyword evidence="8 14" id="KW-0106">Calcium</keyword>
<dbReference type="Pfam" id="PF09298">
    <property type="entry name" value="FAA_hydrolase_N"/>
    <property type="match status" value="1"/>
</dbReference>
<keyword evidence="6 14" id="KW-0479">Metal-binding</keyword>
<dbReference type="GO" id="GO:0004334">
    <property type="term" value="F:fumarylacetoacetase activity"/>
    <property type="evidence" value="ECO:0007669"/>
    <property type="project" value="UniProtKB-EC"/>
</dbReference>
<evidence type="ECO:0000256" key="12">
    <source>
        <dbReference type="PIRSR" id="PIRSR605959-1"/>
    </source>
</evidence>
<evidence type="ECO:0000256" key="13">
    <source>
        <dbReference type="PIRSR" id="PIRSR605959-2"/>
    </source>
</evidence>
<evidence type="ECO:0000256" key="2">
    <source>
        <dbReference type="ARBA" id="ARBA00001946"/>
    </source>
</evidence>
<dbReference type="GO" id="GO:1902000">
    <property type="term" value="P:homogentisate catabolic process"/>
    <property type="evidence" value="ECO:0007669"/>
    <property type="project" value="TreeGrafter"/>
</dbReference>
<feature type="binding site" evidence="13">
    <location>
        <position position="245"/>
    </location>
    <ligand>
        <name>substrate</name>
    </ligand>
</feature>
<feature type="domain" description="Fumarylacetoacetase N-terminal" evidence="16">
    <location>
        <begin position="21"/>
        <end position="124"/>
    </location>
</feature>
<dbReference type="NCBIfam" id="TIGR01266">
    <property type="entry name" value="fum_ac_acetase"/>
    <property type="match status" value="1"/>
</dbReference>
<dbReference type="Gene3D" id="3.90.850.10">
    <property type="entry name" value="Fumarylacetoacetase-like, C-terminal domain"/>
    <property type="match status" value="1"/>
</dbReference>
<dbReference type="InterPro" id="IPR015377">
    <property type="entry name" value="Fumarylacetoacetase_N"/>
</dbReference>
<feature type="binding site" evidence="13">
    <location>
        <position position="249"/>
    </location>
    <ligand>
        <name>substrate</name>
    </ligand>
</feature>
<dbReference type="GO" id="GO:0006572">
    <property type="term" value="P:L-tyrosine catabolic process"/>
    <property type="evidence" value="ECO:0007669"/>
    <property type="project" value="UniProtKB-KW"/>
</dbReference>
<dbReference type="InterPro" id="IPR036462">
    <property type="entry name" value="Fumarylacetoacetase_N_sf"/>
</dbReference>
<comment type="pathway">
    <text evidence="3">Amino-acid degradation; L-phenylalanine degradation; acetoacetate and fumarate from L-phenylalanine: step 6/6.</text>
</comment>
<dbReference type="GO" id="GO:0006559">
    <property type="term" value="P:L-phenylalanine catabolic process"/>
    <property type="evidence" value="ECO:0007669"/>
    <property type="project" value="UniProtKB-UniPathway"/>
</dbReference>
<feature type="binding site" evidence="14">
    <location>
        <position position="258"/>
    </location>
    <ligand>
        <name>Mg(2+)</name>
        <dbReference type="ChEBI" id="CHEBI:18420"/>
    </ligand>
</feature>
<dbReference type="OrthoDB" id="3766879at2"/>
<dbReference type="Proteomes" id="UP000064137">
    <property type="component" value="Chromosome"/>
</dbReference>
<evidence type="ECO:0000256" key="6">
    <source>
        <dbReference type="ARBA" id="ARBA00022723"/>
    </source>
</evidence>
<dbReference type="GO" id="GO:0046872">
    <property type="term" value="F:metal ion binding"/>
    <property type="evidence" value="ECO:0007669"/>
    <property type="project" value="UniProtKB-KW"/>
</dbReference>
<dbReference type="SUPFAM" id="SSF56529">
    <property type="entry name" value="FAH"/>
    <property type="match status" value="1"/>
</dbReference>
<dbReference type="EC" id="3.7.1.2" evidence="5"/>
<organism evidence="17 18">
    <name type="scientific">Pseudomonas oryzihabitans</name>
    <dbReference type="NCBI Taxonomy" id="47885"/>
    <lineage>
        <taxon>Bacteria</taxon>
        <taxon>Pseudomonadati</taxon>
        <taxon>Pseudomonadota</taxon>
        <taxon>Gammaproteobacteria</taxon>
        <taxon>Pseudomonadales</taxon>
        <taxon>Pseudomonadaceae</taxon>
        <taxon>Pseudomonas</taxon>
    </lineage>
</organism>
<keyword evidence="11" id="KW-0585">Phenylalanine catabolism</keyword>
<sequence length="432" mass="46457">MTADGLSWVDSANGHADFSLHNLPLGVFSRGQETPRGGMAVGDLILDLRFALEAGLFQGEAQRAAELAGEETLNAFFAAGKATRIALRQAVQALLRADHPQRDQLLELGEHLLPPQSACRMHLPARVGDYTDFYVGIHHATQIGRLFRPDNPLLPNYKHVPIAYHGRASTLGVSGEAFKRPRGQTLPPGQEAPVFGPCRRLDYELELGIWIGPGNAQGEPIAIADAAEHIAGFCLLNDWSARDIQAWEYQPLGPFLSKSFASTLSPWVVTAEALAPYRTAQPARPAGDPRPLPYLFDEADQAGGALDIELEVLLRTPLMAQQGLPAQRIALSNTLNMYWTVAQMVAHHTANGCALNPGDFFGSGTLSGPDAGSCGSLLEVTQGGKQPLQLPGGETRTFLEDGDEVILRARCRKPGLPAIGFGECRGRVQAAD</sequence>
<evidence type="ECO:0000256" key="1">
    <source>
        <dbReference type="ARBA" id="ARBA00001913"/>
    </source>
</evidence>
<evidence type="ECO:0000256" key="9">
    <source>
        <dbReference type="ARBA" id="ARBA00022842"/>
    </source>
</evidence>
<dbReference type="AlphaFoldDB" id="A0A0U4VNG1"/>
<dbReference type="InterPro" id="IPR005959">
    <property type="entry name" value="Fumarylacetoacetase"/>
</dbReference>
<feature type="binding site" evidence="14">
    <location>
        <position position="238"/>
    </location>
    <ligand>
        <name>Ca(2+)</name>
        <dbReference type="ChEBI" id="CHEBI:29108"/>
    </ligand>
</feature>
<comment type="cofactor">
    <cofactor evidence="1 14">
        <name>Ca(2+)</name>
        <dbReference type="ChEBI" id="CHEBI:29108"/>
    </cofactor>
</comment>
<evidence type="ECO:0000313" key="18">
    <source>
        <dbReference type="Proteomes" id="UP000064137"/>
    </source>
</evidence>
<keyword evidence="7" id="KW-0378">Hydrolase</keyword>